<comment type="similarity">
    <text evidence="6">Belongs to the methyl-accepting chemotaxis (MCP) protein family.</text>
</comment>
<dbReference type="STRING" id="1122189.SAMN02745165_02850"/>
<feature type="domain" description="Methyl-accepting transducer" evidence="10">
    <location>
        <begin position="292"/>
        <end position="521"/>
    </location>
</feature>
<dbReference type="PANTHER" id="PTHR43531">
    <property type="entry name" value="PROTEIN ICFG"/>
    <property type="match status" value="1"/>
</dbReference>
<evidence type="ECO:0000256" key="3">
    <source>
        <dbReference type="ARBA" id="ARBA00022692"/>
    </source>
</evidence>
<evidence type="ECO:0000256" key="2">
    <source>
        <dbReference type="ARBA" id="ARBA00022481"/>
    </source>
</evidence>
<sequence>MNGPSAFGLGAKLTASIAVITFVTLALVFTSVFVLNGQKDDSTVVNIAGRQRMLSQKMSKEALSIAAGLEVSSNRDSLKQTADLFASSLNSLINGDEKLNLPPTQNPQILSQMRQVEVLWDNFSPHIDTFVNPASTEAARSVAAEYILQNNVPLLKEMNSAVGMYEKHSRGKVGTLKTVLYAGGLIALIVTLLCWLAINRKVVRPVRDVVEMVKGMEQGNLDKRLDMKQNDEIGQLATAMDLFAENLKSEILTAFNRLATGDFTFQAKGLIAKPLSEANQKLSETIKAVQSVSHKVAADSLQVATTSTELADGATQQAAALEEISASMTEMNEQTENNTRNASQVSTLSAQAKQSAERGNDQMQSMVKAMSEIKESGDNISRIIKVIDEIAFQTNLLALNAAVEAARAGQHGKGFAVVAEEVRNLAARSAKAASETTDLINSSVEKTENGSQIADQTAKALSEIYDGVVKVSGLVDEIAAASNEQAQGIAQANEGLNQLDSVNQNSTAIAEETASISEELSGQTNYLQKMLSCFSITGGTVDVAAPKMPESNRTSQAPPKGVQNEHQAIGWGGMS</sequence>
<dbReference type="EMBL" id="FQZT01000011">
    <property type="protein sequence ID" value="SHJ64197.1"/>
    <property type="molecule type" value="Genomic_DNA"/>
</dbReference>
<accession>A0A1M6KZ10</accession>
<evidence type="ECO:0000313" key="12">
    <source>
        <dbReference type="EMBL" id="SHJ64197.1"/>
    </source>
</evidence>
<feature type="region of interest" description="Disordered" evidence="8">
    <location>
        <begin position="546"/>
        <end position="575"/>
    </location>
</feature>
<organism evidence="12 13">
    <name type="scientific">Malonomonas rubra DSM 5091</name>
    <dbReference type="NCBI Taxonomy" id="1122189"/>
    <lineage>
        <taxon>Bacteria</taxon>
        <taxon>Pseudomonadati</taxon>
        <taxon>Thermodesulfobacteriota</taxon>
        <taxon>Desulfuromonadia</taxon>
        <taxon>Desulfuromonadales</taxon>
        <taxon>Geopsychrobacteraceae</taxon>
        <taxon>Malonomonas</taxon>
    </lineage>
</organism>
<evidence type="ECO:0000256" key="1">
    <source>
        <dbReference type="ARBA" id="ARBA00004141"/>
    </source>
</evidence>
<dbReference type="PROSITE" id="PS50111">
    <property type="entry name" value="CHEMOTAXIS_TRANSDUC_2"/>
    <property type="match status" value="1"/>
</dbReference>
<evidence type="ECO:0000256" key="6">
    <source>
        <dbReference type="ARBA" id="ARBA00029447"/>
    </source>
</evidence>
<evidence type="ECO:0000256" key="5">
    <source>
        <dbReference type="ARBA" id="ARBA00023136"/>
    </source>
</evidence>
<name>A0A1M6KZ10_MALRU</name>
<protein>
    <submittedName>
        <fullName evidence="12">Methyl-accepting chemotaxis protein</fullName>
    </submittedName>
</protein>
<dbReference type="Proteomes" id="UP000184171">
    <property type="component" value="Unassembled WGS sequence"/>
</dbReference>
<dbReference type="CDD" id="cd06225">
    <property type="entry name" value="HAMP"/>
    <property type="match status" value="1"/>
</dbReference>
<dbReference type="AlphaFoldDB" id="A0A1M6KZ10"/>
<dbReference type="SMART" id="SM00283">
    <property type="entry name" value="MA"/>
    <property type="match status" value="1"/>
</dbReference>
<evidence type="ECO:0000313" key="13">
    <source>
        <dbReference type="Proteomes" id="UP000184171"/>
    </source>
</evidence>
<dbReference type="Gene3D" id="1.10.287.950">
    <property type="entry name" value="Methyl-accepting chemotaxis protein"/>
    <property type="match status" value="1"/>
</dbReference>
<keyword evidence="3 9" id="KW-0812">Transmembrane</keyword>
<dbReference type="GO" id="GO:0006935">
    <property type="term" value="P:chemotaxis"/>
    <property type="evidence" value="ECO:0007669"/>
    <property type="project" value="InterPro"/>
</dbReference>
<feature type="region of interest" description="Disordered" evidence="8">
    <location>
        <begin position="330"/>
        <end position="362"/>
    </location>
</feature>
<evidence type="ECO:0000259" key="11">
    <source>
        <dbReference type="PROSITE" id="PS50885"/>
    </source>
</evidence>
<keyword evidence="4 9" id="KW-1133">Transmembrane helix</keyword>
<dbReference type="InterPro" id="IPR051310">
    <property type="entry name" value="MCP_chemotaxis"/>
</dbReference>
<evidence type="ECO:0000259" key="10">
    <source>
        <dbReference type="PROSITE" id="PS50111"/>
    </source>
</evidence>
<dbReference type="Pfam" id="PF00672">
    <property type="entry name" value="HAMP"/>
    <property type="match status" value="1"/>
</dbReference>
<keyword evidence="2" id="KW-0488">Methylation</keyword>
<dbReference type="InterPro" id="IPR029095">
    <property type="entry name" value="NarX-like_N"/>
</dbReference>
<gene>
    <name evidence="12" type="ORF">SAMN02745165_02850</name>
</gene>
<dbReference type="GO" id="GO:0005886">
    <property type="term" value="C:plasma membrane"/>
    <property type="evidence" value="ECO:0007669"/>
    <property type="project" value="TreeGrafter"/>
</dbReference>
<feature type="transmembrane region" description="Helical" evidence="9">
    <location>
        <begin position="13"/>
        <end position="35"/>
    </location>
</feature>
<feature type="compositionally biased region" description="Polar residues" evidence="8">
    <location>
        <begin position="330"/>
        <end position="354"/>
    </location>
</feature>
<dbReference type="GO" id="GO:0007165">
    <property type="term" value="P:signal transduction"/>
    <property type="evidence" value="ECO:0007669"/>
    <property type="project" value="UniProtKB-KW"/>
</dbReference>
<keyword evidence="13" id="KW-1185">Reference proteome</keyword>
<dbReference type="PROSITE" id="PS50885">
    <property type="entry name" value="HAMP"/>
    <property type="match status" value="1"/>
</dbReference>
<dbReference type="PRINTS" id="PR00260">
    <property type="entry name" value="CHEMTRNSDUCR"/>
</dbReference>
<dbReference type="InterPro" id="IPR004090">
    <property type="entry name" value="Chemotax_Me-accpt_rcpt"/>
</dbReference>
<comment type="subcellular location">
    <subcellularLocation>
        <location evidence="1">Membrane</location>
        <topology evidence="1">Multi-pass membrane protein</topology>
    </subcellularLocation>
</comment>
<keyword evidence="5 9" id="KW-0472">Membrane</keyword>
<dbReference type="SMART" id="SM00304">
    <property type="entry name" value="HAMP"/>
    <property type="match status" value="1"/>
</dbReference>
<dbReference type="GO" id="GO:0004888">
    <property type="term" value="F:transmembrane signaling receptor activity"/>
    <property type="evidence" value="ECO:0007669"/>
    <property type="project" value="InterPro"/>
</dbReference>
<dbReference type="CDD" id="cd11386">
    <property type="entry name" value="MCP_signal"/>
    <property type="match status" value="1"/>
</dbReference>
<evidence type="ECO:0000256" key="9">
    <source>
        <dbReference type="SAM" id="Phobius"/>
    </source>
</evidence>
<evidence type="ECO:0000256" key="7">
    <source>
        <dbReference type="PROSITE-ProRule" id="PRU00284"/>
    </source>
</evidence>
<feature type="domain" description="HAMP" evidence="11">
    <location>
        <begin position="200"/>
        <end position="252"/>
    </location>
</feature>
<dbReference type="SUPFAM" id="SSF58104">
    <property type="entry name" value="Methyl-accepting chemotaxis protein (MCP) signaling domain"/>
    <property type="match status" value="1"/>
</dbReference>
<dbReference type="InterPro" id="IPR003660">
    <property type="entry name" value="HAMP_dom"/>
</dbReference>
<proteinExistence type="inferred from homology"/>
<dbReference type="Pfam" id="PF00015">
    <property type="entry name" value="MCPsignal"/>
    <property type="match status" value="1"/>
</dbReference>
<keyword evidence="7" id="KW-0807">Transducer</keyword>
<dbReference type="InterPro" id="IPR004089">
    <property type="entry name" value="MCPsignal_dom"/>
</dbReference>
<evidence type="ECO:0000256" key="4">
    <source>
        <dbReference type="ARBA" id="ARBA00022989"/>
    </source>
</evidence>
<dbReference type="Pfam" id="PF13675">
    <property type="entry name" value="PilJ"/>
    <property type="match status" value="1"/>
</dbReference>
<dbReference type="Gene3D" id="6.10.340.10">
    <property type="match status" value="1"/>
</dbReference>
<feature type="transmembrane region" description="Helical" evidence="9">
    <location>
        <begin position="179"/>
        <end position="198"/>
    </location>
</feature>
<evidence type="ECO:0000256" key="8">
    <source>
        <dbReference type="SAM" id="MobiDB-lite"/>
    </source>
</evidence>
<dbReference type="RefSeq" id="WP_072909408.1">
    <property type="nucleotide sequence ID" value="NZ_FQZT01000011.1"/>
</dbReference>
<reference evidence="12 13" key="1">
    <citation type="submission" date="2016-11" db="EMBL/GenBank/DDBJ databases">
        <authorList>
            <person name="Jaros S."/>
            <person name="Januszkiewicz K."/>
            <person name="Wedrychowicz H."/>
        </authorList>
    </citation>
    <scope>NUCLEOTIDE SEQUENCE [LARGE SCALE GENOMIC DNA]</scope>
    <source>
        <strain evidence="12 13">DSM 5091</strain>
    </source>
</reference>
<dbReference type="PANTHER" id="PTHR43531:SF14">
    <property type="entry name" value="METHYL-ACCEPTING CHEMOTAXIS PROTEIN I-RELATED"/>
    <property type="match status" value="1"/>
</dbReference>
<dbReference type="OrthoDB" id="9816383at2"/>